<dbReference type="EMBL" id="CAVMJV010000078">
    <property type="protein sequence ID" value="CAK5089620.1"/>
    <property type="molecule type" value="Genomic_DNA"/>
</dbReference>
<evidence type="ECO:0000313" key="1">
    <source>
        <dbReference type="EMBL" id="CAK5089620.1"/>
    </source>
</evidence>
<keyword evidence="2" id="KW-1185">Reference proteome</keyword>
<comment type="caution">
    <text evidence="1">The sequence shown here is derived from an EMBL/GenBank/DDBJ whole genome shotgun (WGS) entry which is preliminary data.</text>
</comment>
<organism evidence="1 2">
    <name type="scientific">Meloidogyne enterolobii</name>
    <name type="common">Root-knot nematode worm</name>
    <name type="synonym">Meloidogyne mayaguensis</name>
    <dbReference type="NCBI Taxonomy" id="390850"/>
    <lineage>
        <taxon>Eukaryota</taxon>
        <taxon>Metazoa</taxon>
        <taxon>Ecdysozoa</taxon>
        <taxon>Nematoda</taxon>
        <taxon>Chromadorea</taxon>
        <taxon>Rhabditida</taxon>
        <taxon>Tylenchina</taxon>
        <taxon>Tylenchomorpha</taxon>
        <taxon>Tylenchoidea</taxon>
        <taxon>Meloidogynidae</taxon>
        <taxon>Meloidogyninae</taxon>
        <taxon>Meloidogyne</taxon>
    </lineage>
</organism>
<accession>A0ACB1AHX4</accession>
<proteinExistence type="predicted"/>
<protein>
    <submittedName>
        <fullName evidence="1">Uncharacterized protein</fullName>
    </submittedName>
</protein>
<name>A0ACB1AHX4_MELEN</name>
<evidence type="ECO:0000313" key="2">
    <source>
        <dbReference type="Proteomes" id="UP001497535"/>
    </source>
</evidence>
<gene>
    <name evidence="1" type="ORF">MENTE1834_LOCUS37344</name>
</gene>
<dbReference type="Proteomes" id="UP001497535">
    <property type="component" value="Unassembled WGS sequence"/>
</dbReference>
<reference evidence="1" key="1">
    <citation type="submission" date="2023-11" db="EMBL/GenBank/DDBJ databases">
        <authorList>
            <person name="Poullet M."/>
        </authorList>
    </citation>
    <scope>NUCLEOTIDE SEQUENCE</scope>
    <source>
        <strain evidence="1">E1834</strain>
    </source>
</reference>
<sequence>MRCFLFIKCSAFNNCSILQRRLFSDFILHRRANNNPPNYFLQMSKNVNKIQSRGIHGRAKGGFGSFTSSSDNKSSEKENKKDEEEDKYKQFAGNKEKIIEEFFERLNKVLQDPSNAKMMNEATREFIKKFNEKSEGSGLSIEKDASAVAGPSKAKMMNEANREFIKKFNEKIEAGLSIEKDPSAESRGIRGRAKGGFGSSTSSSDNKSSEKENKKGEEEDKYKQFARDKKKFKEEFLKRLYEFRWEYSKEVAKDPSKAEIVREVILEFIRKFNEKNEGSGFSIEKDAFISVKFFAFHLILAVITAIFLMTIFFGGMSREHLKLLNTESTINFDQFVRDYLNVGEVQGIYFYPNKELAIATLNPNAVINGKTISSHGVPISTSDRLLFNYSSTQFVHAVRDAEQKLGVDQRENVPILVKNTMSNGRKFLCFLILGLIYFVSLSRDILIRRTFRVISSAAKKKGK</sequence>